<keyword evidence="11" id="KW-1185">Reference proteome</keyword>
<dbReference type="GO" id="GO:0005886">
    <property type="term" value="C:plasma membrane"/>
    <property type="evidence" value="ECO:0007669"/>
    <property type="project" value="UniProtKB-SubCell"/>
</dbReference>
<feature type="transmembrane region" description="Helical" evidence="8">
    <location>
        <begin position="370"/>
        <end position="391"/>
    </location>
</feature>
<feature type="transmembrane region" description="Helical" evidence="8">
    <location>
        <begin position="14"/>
        <end position="32"/>
    </location>
</feature>
<feature type="transmembrane region" description="Helical" evidence="8">
    <location>
        <begin position="163"/>
        <end position="180"/>
    </location>
</feature>
<dbReference type="OrthoDB" id="266031at2"/>
<dbReference type="Proteomes" id="UP000324233">
    <property type="component" value="Chromosome"/>
</dbReference>
<feature type="transmembrane region" description="Helical" evidence="8">
    <location>
        <begin position="412"/>
        <end position="436"/>
    </location>
</feature>
<evidence type="ECO:0000259" key="9">
    <source>
        <dbReference type="Pfam" id="PF13231"/>
    </source>
</evidence>
<comment type="subcellular location">
    <subcellularLocation>
        <location evidence="1">Cell membrane</location>
        <topology evidence="1">Multi-pass membrane protein</topology>
    </subcellularLocation>
</comment>
<feature type="transmembrane region" description="Helical" evidence="8">
    <location>
        <begin position="237"/>
        <end position="256"/>
    </location>
</feature>
<feature type="transmembrane region" description="Helical" evidence="8">
    <location>
        <begin position="132"/>
        <end position="154"/>
    </location>
</feature>
<dbReference type="RefSeq" id="WP_148597491.1">
    <property type="nucleotide sequence ID" value="NZ_CP042997.1"/>
</dbReference>
<evidence type="ECO:0000313" key="10">
    <source>
        <dbReference type="EMBL" id="QEH38000.1"/>
    </source>
</evidence>
<evidence type="ECO:0000256" key="4">
    <source>
        <dbReference type="ARBA" id="ARBA00022679"/>
    </source>
</evidence>
<dbReference type="InterPro" id="IPR038731">
    <property type="entry name" value="RgtA/B/C-like"/>
</dbReference>
<dbReference type="PANTHER" id="PTHR33908:SF3">
    <property type="entry name" value="UNDECAPRENYL PHOSPHATE-ALPHA-4-AMINO-4-DEOXY-L-ARABINOSE ARABINOSYL TRANSFERASE"/>
    <property type="match status" value="1"/>
</dbReference>
<evidence type="ECO:0000256" key="5">
    <source>
        <dbReference type="ARBA" id="ARBA00022692"/>
    </source>
</evidence>
<evidence type="ECO:0000256" key="1">
    <source>
        <dbReference type="ARBA" id="ARBA00004651"/>
    </source>
</evidence>
<keyword evidence="5 8" id="KW-0812">Transmembrane</keyword>
<evidence type="ECO:0000256" key="8">
    <source>
        <dbReference type="SAM" id="Phobius"/>
    </source>
</evidence>
<evidence type="ECO:0000256" key="6">
    <source>
        <dbReference type="ARBA" id="ARBA00022989"/>
    </source>
</evidence>
<dbReference type="GO" id="GO:0009103">
    <property type="term" value="P:lipopolysaccharide biosynthetic process"/>
    <property type="evidence" value="ECO:0007669"/>
    <property type="project" value="UniProtKB-ARBA"/>
</dbReference>
<protein>
    <submittedName>
        <fullName evidence="10">Undecaprenyl phosphate-alpha-4-amino-4-deoxy-L-arabinose arabinosyl transferase</fullName>
        <ecNumber evidence="10">2.4.2.43</ecNumber>
    </submittedName>
</protein>
<dbReference type="AlphaFoldDB" id="A0A5B9WDM8"/>
<dbReference type="EC" id="2.4.2.43" evidence="10"/>
<keyword evidence="6 8" id="KW-1133">Transmembrane helix</keyword>
<organism evidence="10 11">
    <name type="scientific">Aquisphaera giovannonii</name>
    <dbReference type="NCBI Taxonomy" id="406548"/>
    <lineage>
        <taxon>Bacteria</taxon>
        <taxon>Pseudomonadati</taxon>
        <taxon>Planctomycetota</taxon>
        <taxon>Planctomycetia</taxon>
        <taxon>Isosphaerales</taxon>
        <taxon>Isosphaeraceae</taxon>
        <taxon>Aquisphaera</taxon>
    </lineage>
</organism>
<feature type="transmembrane region" description="Helical" evidence="8">
    <location>
        <begin position="346"/>
        <end position="364"/>
    </location>
</feature>
<dbReference type="Pfam" id="PF13231">
    <property type="entry name" value="PMT_2"/>
    <property type="match status" value="1"/>
</dbReference>
<keyword evidence="3 10" id="KW-0328">Glycosyltransferase</keyword>
<feature type="transmembrane region" description="Helical" evidence="8">
    <location>
        <begin position="107"/>
        <end position="126"/>
    </location>
</feature>
<reference evidence="10 11" key="1">
    <citation type="submission" date="2019-08" db="EMBL/GenBank/DDBJ databases">
        <title>Deep-cultivation of Planctomycetes and their phenomic and genomic characterization uncovers novel biology.</title>
        <authorList>
            <person name="Wiegand S."/>
            <person name="Jogler M."/>
            <person name="Boedeker C."/>
            <person name="Pinto D."/>
            <person name="Vollmers J."/>
            <person name="Rivas-Marin E."/>
            <person name="Kohn T."/>
            <person name="Peeters S.H."/>
            <person name="Heuer A."/>
            <person name="Rast P."/>
            <person name="Oberbeckmann S."/>
            <person name="Bunk B."/>
            <person name="Jeske O."/>
            <person name="Meyerdierks A."/>
            <person name="Storesund J.E."/>
            <person name="Kallscheuer N."/>
            <person name="Luecker S."/>
            <person name="Lage O.M."/>
            <person name="Pohl T."/>
            <person name="Merkel B.J."/>
            <person name="Hornburger P."/>
            <person name="Mueller R.-W."/>
            <person name="Bruemmer F."/>
            <person name="Labrenz M."/>
            <person name="Spormann A.M."/>
            <person name="Op den Camp H."/>
            <person name="Overmann J."/>
            <person name="Amann R."/>
            <person name="Jetten M.S.M."/>
            <person name="Mascher T."/>
            <person name="Medema M.H."/>
            <person name="Devos D.P."/>
            <person name="Kaster A.-K."/>
            <person name="Ovreas L."/>
            <person name="Rohde M."/>
            <person name="Galperin M.Y."/>
            <person name="Jogler C."/>
        </authorList>
    </citation>
    <scope>NUCLEOTIDE SEQUENCE [LARGE SCALE GENOMIC DNA]</scope>
    <source>
        <strain evidence="10 11">OJF2</strain>
    </source>
</reference>
<feature type="domain" description="Glycosyltransferase RgtA/B/C/D-like" evidence="9">
    <location>
        <begin position="86"/>
        <end position="219"/>
    </location>
</feature>
<dbReference type="InterPro" id="IPR050297">
    <property type="entry name" value="LipidA_mod_glycosyltrf_83"/>
</dbReference>
<proteinExistence type="predicted"/>
<keyword evidence="7 8" id="KW-0472">Membrane</keyword>
<keyword evidence="4 10" id="KW-0808">Transferase</keyword>
<evidence type="ECO:0000256" key="3">
    <source>
        <dbReference type="ARBA" id="ARBA00022676"/>
    </source>
</evidence>
<feature type="transmembrane region" description="Helical" evidence="8">
    <location>
        <begin position="312"/>
        <end position="334"/>
    </location>
</feature>
<evidence type="ECO:0000313" key="11">
    <source>
        <dbReference type="Proteomes" id="UP000324233"/>
    </source>
</evidence>
<dbReference type="GO" id="GO:0103015">
    <property type="term" value="F:4-amino-4-deoxy-L-arabinose transferase activity"/>
    <property type="evidence" value="ECO:0007669"/>
    <property type="project" value="UniProtKB-EC"/>
</dbReference>
<dbReference type="PANTHER" id="PTHR33908">
    <property type="entry name" value="MANNOSYLTRANSFERASE YKCB-RELATED"/>
    <property type="match status" value="1"/>
</dbReference>
<sequence>MNSPSENETGARPWRRWPILVLLAILAFDAWYRAHTFAAQLPGPLGSLCPAAKGPSEPLDCDETAYAYMGHRMLRGDVLYRDLAEHKPPLGYWIYELAVALGGYDELAVRLLPLPFVLGTITLLWWLGLRIAGPSCGCLAAAIFAVASTDPYLYGNGSNMEHFMNFFSVAALALFVRGRAGHRRWAIAAAGACVGASALVKQVAIVPAAVFAVAVLLKPGEGEADARTPAARLLDGLIFGIGLAAAIGLAALALWLQGAGISAIDEIFRYGPALATDTLPEPNAPPGLIRWLTGNAAPDGKLPWPFGRTDYLVWWGTGSWPIWLATAAGVAYLLTARGVSSTRRLVAAWTVASALQVILPGLYWQHYYLLVTPGIALTTAVALVDSLGPLVRSTRRTGSVPRAGAGRIAASIFAAGSLSLAIAATVVLQVRCYLLVPPQELTVRYKGGGQWVALRAWGEELDRRRSVWADPRLYIWGYQAPLHFYGKLDGVTRYFFVDNLLRDQAERDHPLIRPRIEEIVASLRAKPPSLIFVGYPPFPALRAFLRERYRPSSLIPGGNGMGLWVDGEHHDAFEAAGSRGRAL</sequence>
<evidence type="ECO:0000256" key="7">
    <source>
        <dbReference type="ARBA" id="ARBA00023136"/>
    </source>
</evidence>
<accession>A0A5B9WDM8</accession>
<dbReference type="GO" id="GO:0010041">
    <property type="term" value="P:response to iron(III) ion"/>
    <property type="evidence" value="ECO:0007669"/>
    <property type="project" value="TreeGrafter"/>
</dbReference>
<dbReference type="KEGG" id="agv:OJF2_65960"/>
<name>A0A5B9WDM8_9BACT</name>
<evidence type="ECO:0000256" key="2">
    <source>
        <dbReference type="ARBA" id="ARBA00022475"/>
    </source>
</evidence>
<gene>
    <name evidence="10" type="primary">arnT_3</name>
    <name evidence="10" type="ORF">OJF2_65960</name>
</gene>
<dbReference type="EMBL" id="CP042997">
    <property type="protein sequence ID" value="QEH38000.1"/>
    <property type="molecule type" value="Genomic_DNA"/>
</dbReference>
<keyword evidence="2" id="KW-1003">Cell membrane</keyword>